<accession>A0A8W8HYC8</accession>
<dbReference type="SUPFAM" id="SSF56349">
    <property type="entry name" value="DNA breaking-rejoining enzymes"/>
    <property type="match status" value="1"/>
</dbReference>
<dbReference type="InterPro" id="IPR043502">
    <property type="entry name" value="DNA/RNA_pol_sf"/>
</dbReference>
<dbReference type="PANTHER" id="PTHR33050">
    <property type="entry name" value="REVERSE TRANSCRIPTASE DOMAIN-CONTAINING PROTEIN"/>
    <property type="match status" value="1"/>
</dbReference>
<evidence type="ECO:0000259" key="3">
    <source>
        <dbReference type="Pfam" id="PF00078"/>
    </source>
</evidence>
<protein>
    <recommendedName>
        <fullName evidence="7">Reverse transcriptase domain-containing protein</fullName>
    </recommendedName>
</protein>
<dbReference type="Pfam" id="PF04852">
    <property type="entry name" value="ALOG_dom"/>
    <property type="match status" value="1"/>
</dbReference>
<feature type="region of interest" description="Disordered" evidence="2">
    <location>
        <begin position="99"/>
        <end position="139"/>
    </location>
</feature>
<name>A0A8W8HYC8_MAGGI</name>
<evidence type="ECO:0000259" key="4">
    <source>
        <dbReference type="Pfam" id="PF04852"/>
    </source>
</evidence>
<dbReference type="Pfam" id="PF00078">
    <property type="entry name" value="RVT_1"/>
    <property type="match status" value="1"/>
</dbReference>
<keyword evidence="1" id="KW-0233">DNA recombination</keyword>
<dbReference type="SUPFAM" id="SSF56672">
    <property type="entry name" value="DNA/RNA polymerases"/>
    <property type="match status" value="1"/>
</dbReference>
<dbReference type="Gene3D" id="3.10.10.10">
    <property type="entry name" value="HIV Type 1 Reverse Transcriptase, subunit A, domain 1"/>
    <property type="match status" value="1"/>
</dbReference>
<dbReference type="InterPro" id="IPR013762">
    <property type="entry name" value="Integrase-like_cat_sf"/>
</dbReference>
<evidence type="ECO:0000256" key="2">
    <source>
        <dbReference type="SAM" id="MobiDB-lite"/>
    </source>
</evidence>
<evidence type="ECO:0000313" key="5">
    <source>
        <dbReference type="EnsemblMetazoa" id="G1170.1:cds"/>
    </source>
</evidence>
<sequence length="1447" mass="162200">MVQPVVLKKRHSLKGLTLLPVIRKVKDGQLENVKELARISVGKRTEALQLRDIAKAVMEITGEPMDELLELAGKDIRDCDAAKLLLHYCVLAANERGQPKGQVLQDDEAGPSTSGAPAERQNQTEDNTVENEATPVKKRKTIDDMERRLLMLEKLEKEDVSKVKERVKALAAQQDPSEPLILITLDELARLSRKLGDKDMEVYEELYRQCGRLQGKVNIANLCLTVLGGQGADLVSKAVNKCIKEGQNLGSKCEGVKMRGEMEQDQGSKGSNSPLAGLYPMYSTPLLGAPGFQPYPFHPFSNFGTYSRPRGYRPMGAGRIVNGCSGKYTYILMKMVILEDNGASVLINDNQVTAEFDKMVEFNPMRIVPRQKGEWVTISGGTPSLATHRVSAESVIEGSDFDMNQLLVYSPDSFIAGQLNRNVLAWEYVLERSGVNEDMILRVRKWLTEGVDVTEFFTHFKGNFRGKSFDSELPPSAVFPNSALCKKYHAFICDVLYEKIRSGAIRVLGKVGECEMPHIVMPLTIEPSKPRLCHDDRFLNLWVKDLPFQLETLRDVHRLVGCNAFLITTDEKSGYDHVRLSNDSQGYFGLIFGGYVMVYTVIPFGFKASPFIYQTIGMVVTSYLRSRSISTVQYIDDRLAIANVSGAVDPYVEGCKVAYILVEVLTRLGYTLALRKCSFVPLTCVKFLGFLVDSKKQAYILPECKKLKFADLRESILGSKELTVKTLQRFAGKCISMGLAVPGCRLFCREVNLAISRAVKSSKHVCLTDELREELEHWRFLDSWEGCCQWRSECHQQVMLSSDASLYKYGAVVEQGRNRYEISDFWEENDQRPIHLKEADAVYKVLLALGENIANSRVHVLTDNMAVLSVWQNQGGKDRALNCITKCIFSLTLKLNFELNLQFVPSKLNEADAPSRQISYADSMLDGKTWGIVEKVFGPHTVDLMASDSNSMKAKGGGVLRHFTPCPMPFTAGVDVFAQNIRKELNPYVFPPFGMVFPVLSFLKEQEIPVCTCILPYRQPVPVWQPLVEECKISSVVLGWQGEKGVGSVDVQVLDERLKELDARRSSSLDSKRQDCLKREITEFLVRMSGRELTSCTPDDIRRFLVWKDQCGKSQVHKIDCRFLGNKGLFDCNCPVRLASGTVSLMINRLVNIFHEMGCERSWNMALGLGNPAASSQVKDYLKIIQEEQARAHLVPKQAKPIFLTKVKAIVGYIGGRLSMSSVSVRERYILLRDQAWFKLQFFAGDRAGDLANLVAQEVKWLRDYSGFVFNHTFGKTLRGGKRRSNMFVVKRCDDKVICPVVGLQDFVSGCKDLGVDLSCGYLFRVVTEGARVLDQPVSYSVVYDRLRVYLRKLGADEGETPHSFRAGCAVTLAMSGSVSEVGQIMRHVGWFGEGSAEYYSRLPALVESDFVAGRLATSVKDAGMMEEKYRECMQYDSLDSAFVESE</sequence>
<dbReference type="Gene3D" id="3.30.70.270">
    <property type="match status" value="1"/>
</dbReference>
<feature type="domain" description="ALOG" evidence="4">
    <location>
        <begin position="1082"/>
        <end position="1186"/>
    </location>
</feature>
<evidence type="ECO:0000313" key="6">
    <source>
        <dbReference type="Proteomes" id="UP000005408"/>
    </source>
</evidence>
<dbReference type="InterPro" id="IPR011010">
    <property type="entry name" value="DNA_brk_join_enz"/>
</dbReference>
<reference evidence="5" key="1">
    <citation type="submission" date="2022-08" db="UniProtKB">
        <authorList>
            <consortium name="EnsemblMetazoa"/>
        </authorList>
    </citation>
    <scope>IDENTIFICATION</scope>
    <source>
        <strain evidence="5">05x7-T-G4-1.051#20</strain>
    </source>
</reference>
<dbReference type="InterPro" id="IPR000477">
    <property type="entry name" value="RT_dom"/>
</dbReference>
<feature type="domain" description="Reverse transcriptase" evidence="3">
    <location>
        <begin position="534"/>
        <end position="690"/>
    </location>
</feature>
<keyword evidence="6" id="KW-1185">Reference proteome</keyword>
<proteinExistence type="predicted"/>
<dbReference type="Proteomes" id="UP000005408">
    <property type="component" value="Unassembled WGS sequence"/>
</dbReference>
<organism evidence="5 6">
    <name type="scientific">Magallana gigas</name>
    <name type="common">Pacific oyster</name>
    <name type="synonym">Crassostrea gigas</name>
    <dbReference type="NCBI Taxonomy" id="29159"/>
    <lineage>
        <taxon>Eukaryota</taxon>
        <taxon>Metazoa</taxon>
        <taxon>Spiralia</taxon>
        <taxon>Lophotrochozoa</taxon>
        <taxon>Mollusca</taxon>
        <taxon>Bivalvia</taxon>
        <taxon>Autobranchia</taxon>
        <taxon>Pteriomorphia</taxon>
        <taxon>Ostreida</taxon>
        <taxon>Ostreoidea</taxon>
        <taxon>Ostreidae</taxon>
        <taxon>Magallana</taxon>
    </lineage>
</organism>
<dbReference type="CDD" id="cd09275">
    <property type="entry name" value="RNase_HI_RT_DIRS1"/>
    <property type="match status" value="1"/>
</dbReference>
<feature type="compositionally biased region" description="Polar residues" evidence="2">
    <location>
        <begin position="111"/>
        <end position="126"/>
    </location>
</feature>
<dbReference type="GO" id="GO:0015074">
    <property type="term" value="P:DNA integration"/>
    <property type="evidence" value="ECO:0007669"/>
    <property type="project" value="InterPro"/>
</dbReference>
<dbReference type="GO" id="GO:0006310">
    <property type="term" value="P:DNA recombination"/>
    <property type="evidence" value="ECO:0007669"/>
    <property type="project" value="UniProtKB-KW"/>
</dbReference>
<dbReference type="InterPro" id="IPR006936">
    <property type="entry name" value="ALOG_dom"/>
</dbReference>
<dbReference type="EnsemblMetazoa" id="G1170.1">
    <property type="protein sequence ID" value="G1170.1:cds"/>
    <property type="gene ID" value="G1170"/>
</dbReference>
<evidence type="ECO:0000256" key="1">
    <source>
        <dbReference type="ARBA" id="ARBA00023172"/>
    </source>
</evidence>
<dbReference type="Gene3D" id="1.10.443.10">
    <property type="entry name" value="Intergrase catalytic core"/>
    <property type="match status" value="1"/>
</dbReference>
<dbReference type="InterPro" id="IPR043128">
    <property type="entry name" value="Rev_trsase/Diguanyl_cyclase"/>
</dbReference>
<evidence type="ECO:0008006" key="7">
    <source>
        <dbReference type="Google" id="ProtNLM"/>
    </source>
</evidence>
<dbReference type="InterPro" id="IPR052055">
    <property type="entry name" value="Hepadnavirus_pol/RT"/>
</dbReference>
<dbReference type="PANTHER" id="PTHR33050:SF7">
    <property type="entry name" value="RIBONUCLEASE H"/>
    <property type="match status" value="1"/>
</dbReference>
<dbReference type="GO" id="GO:0003677">
    <property type="term" value="F:DNA binding"/>
    <property type="evidence" value="ECO:0007669"/>
    <property type="project" value="InterPro"/>
</dbReference>